<evidence type="ECO:0000313" key="2">
    <source>
        <dbReference type="EMBL" id="ELS58763.1"/>
    </source>
</evidence>
<reference evidence="2 3" key="1">
    <citation type="journal article" date="2013" name="Genome Announc.">
        <title>Draft Genome Sequence of Streptomyces viridochromogenes Strain Tu57, Producer of Avilamycin.</title>
        <authorList>
            <person name="Gruning B.A."/>
            <person name="Erxleben A."/>
            <person name="Hahnlein A."/>
            <person name="Gunther S."/>
        </authorList>
    </citation>
    <scope>NUCLEOTIDE SEQUENCE [LARGE SCALE GENOMIC DNA]</scope>
    <source>
        <strain evidence="2 3">Tue57</strain>
    </source>
</reference>
<comment type="caution">
    <text evidence="2">The sequence shown here is derived from an EMBL/GenBank/DDBJ whole genome shotgun (WGS) entry which is preliminary data.</text>
</comment>
<accession>L8PRX2</accession>
<organism evidence="2 3">
    <name type="scientific">Streptomyces viridochromogenes Tue57</name>
    <dbReference type="NCBI Taxonomy" id="1160705"/>
    <lineage>
        <taxon>Bacteria</taxon>
        <taxon>Bacillati</taxon>
        <taxon>Actinomycetota</taxon>
        <taxon>Actinomycetes</taxon>
        <taxon>Kitasatosporales</taxon>
        <taxon>Streptomycetaceae</taxon>
        <taxon>Streptomyces</taxon>
    </lineage>
</organism>
<name>L8PRX2_STRVR</name>
<feature type="region of interest" description="Disordered" evidence="1">
    <location>
        <begin position="1"/>
        <end position="50"/>
    </location>
</feature>
<gene>
    <name evidence="2" type="ORF">STVIR_0298</name>
</gene>
<dbReference type="Proteomes" id="UP000011205">
    <property type="component" value="Unassembled WGS sequence"/>
</dbReference>
<proteinExistence type="predicted"/>
<dbReference type="EMBL" id="AMLP01000015">
    <property type="protein sequence ID" value="ELS58763.1"/>
    <property type="molecule type" value="Genomic_DNA"/>
</dbReference>
<dbReference type="PATRIC" id="fig|1160705.3.peg.292"/>
<evidence type="ECO:0000313" key="3">
    <source>
        <dbReference type="Proteomes" id="UP000011205"/>
    </source>
</evidence>
<dbReference type="AlphaFoldDB" id="L8PRX2"/>
<evidence type="ECO:0000256" key="1">
    <source>
        <dbReference type="SAM" id="MobiDB-lite"/>
    </source>
</evidence>
<protein>
    <submittedName>
        <fullName evidence="2">Uncharacterized protein</fullName>
    </submittedName>
</protein>
<sequence length="78" mass="8242">MIFAPGFEKSSHGPRVSRPRTPHAPPRECRAPSFHGDPGGGKNPETPRAPTVTVAPMQVIRHTHAAAARAPRSSAADT</sequence>